<dbReference type="PANTHER" id="PTHR31836">
    <property type="match status" value="1"/>
</dbReference>
<dbReference type="AlphaFoldDB" id="A0A0C3PDQ5"/>
<dbReference type="InterPro" id="IPR051477">
    <property type="entry name" value="Expansin_CellWall"/>
</dbReference>
<gene>
    <name evidence="4" type="ORF">PHLGIDRAFT_77537</name>
</gene>
<proteinExistence type="predicted"/>
<dbReference type="Gene3D" id="2.40.40.10">
    <property type="entry name" value="RlpA-like domain"/>
    <property type="match status" value="1"/>
</dbReference>
<dbReference type="STRING" id="745531.A0A0C3PDQ5"/>
<protein>
    <recommendedName>
        <fullName evidence="3">RlpA-like protein double-psi beta-barrel domain-containing protein</fullName>
    </recommendedName>
</protein>
<reference evidence="4 5" key="1">
    <citation type="journal article" date="2014" name="PLoS Genet.">
        <title>Analysis of the Phlebiopsis gigantea genome, transcriptome and secretome provides insight into its pioneer colonization strategies of wood.</title>
        <authorList>
            <person name="Hori C."/>
            <person name="Ishida T."/>
            <person name="Igarashi K."/>
            <person name="Samejima M."/>
            <person name="Suzuki H."/>
            <person name="Master E."/>
            <person name="Ferreira P."/>
            <person name="Ruiz-Duenas F.J."/>
            <person name="Held B."/>
            <person name="Canessa P."/>
            <person name="Larrondo L.F."/>
            <person name="Schmoll M."/>
            <person name="Druzhinina I.S."/>
            <person name="Kubicek C.P."/>
            <person name="Gaskell J.A."/>
            <person name="Kersten P."/>
            <person name="St John F."/>
            <person name="Glasner J."/>
            <person name="Sabat G."/>
            <person name="Splinter BonDurant S."/>
            <person name="Syed K."/>
            <person name="Yadav J."/>
            <person name="Mgbeahuruike A.C."/>
            <person name="Kovalchuk A."/>
            <person name="Asiegbu F.O."/>
            <person name="Lackner G."/>
            <person name="Hoffmeister D."/>
            <person name="Rencoret J."/>
            <person name="Gutierrez A."/>
            <person name="Sun H."/>
            <person name="Lindquist E."/>
            <person name="Barry K."/>
            <person name="Riley R."/>
            <person name="Grigoriev I.V."/>
            <person name="Henrissat B."/>
            <person name="Kues U."/>
            <person name="Berka R.M."/>
            <person name="Martinez A.T."/>
            <person name="Covert S.F."/>
            <person name="Blanchette R.A."/>
            <person name="Cullen D."/>
        </authorList>
    </citation>
    <scope>NUCLEOTIDE SEQUENCE [LARGE SCALE GENOMIC DNA]</scope>
    <source>
        <strain evidence="4 5">11061_1 CR5-6</strain>
    </source>
</reference>
<feature type="chain" id="PRO_5002180440" description="RlpA-like protein double-psi beta-barrel domain-containing protein" evidence="2">
    <location>
        <begin position="21"/>
        <end position="129"/>
    </location>
</feature>
<dbReference type="HOGENOM" id="CLU_047639_6_2_1"/>
<keyword evidence="5" id="KW-1185">Reference proteome</keyword>
<dbReference type="InterPro" id="IPR009009">
    <property type="entry name" value="RlpA-like_DPBB"/>
</dbReference>
<dbReference type="CDD" id="cd22191">
    <property type="entry name" value="DPBB_RlpA_EXP_N-like"/>
    <property type="match status" value="1"/>
</dbReference>
<evidence type="ECO:0000313" key="4">
    <source>
        <dbReference type="EMBL" id="KIP03468.1"/>
    </source>
</evidence>
<dbReference type="InterPro" id="IPR036908">
    <property type="entry name" value="RlpA-like_sf"/>
</dbReference>
<name>A0A0C3PDQ5_PHLG1</name>
<dbReference type="OrthoDB" id="623670at2759"/>
<feature type="domain" description="RlpA-like protein double-psi beta-barrel" evidence="3">
    <location>
        <begin position="27"/>
        <end position="125"/>
    </location>
</feature>
<sequence length="129" mass="13485">MFFNAVIFFFLFAVIGSGIAAPASVNNGDATFYETGLGACGKVNHNTDHIAAVSRQFFDSVDGGSANPNLNHVCGKTATIHAGDKSTTVTIVDRCAGCLGPTDLDLSPAAFKDLAPLSVGRMKMTWTLN</sequence>
<evidence type="ECO:0000313" key="5">
    <source>
        <dbReference type="Proteomes" id="UP000053257"/>
    </source>
</evidence>
<dbReference type="Proteomes" id="UP000053257">
    <property type="component" value="Unassembled WGS sequence"/>
</dbReference>
<accession>A0A0C3PDQ5</accession>
<dbReference type="Pfam" id="PF03330">
    <property type="entry name" value="DPBB_1"/>
    <property type="match status" value="1"/>
</dbReference>
<feature type="signal peptide" evidence="2">
    <location>
        <begin position="1"/>
        <end position="20"/>
    </location>
</feature>
<dbReference type="SUPFAM" id="SSF50685">
    <property type="entry name" value="Barwin-like endoglucanases"/>
    <property type="match status" value="1"/>
</dbReference>
<dbReference type="EMBL" id="KN840614">
    <property type="protein sequence ID" value="KIP03468.1"/>
    <property type="molecule type" value="Genomic_DNA"/>
</dbReference>
<evidence type="ECO:0000259" key="3">
    <source>
        <dbReference type="Pfam" id="PF03330"/>
    </source>
</evidence>
<dbReference type="PANTHER" id="PTHR31836:SF28">
    <property type="entry name" value="SRCR DOMAIN-CONTAINING PROTEIN-RELATED"/>
    <property type="match status" value="1"/>
</dbReference>
<organism evidence="4 5">
    <name type="scientific">Phlebiopsis gigantea (strain 11061_1 CR5-6)</name>
    <name type="common">White-rot fungus</name>
    <name type="synonym">Peniophora gigantea</name>
    <dbReference type="NCBI Taxonomy" id="745531"/>
    <lineage>
        <taxon>Eukaryota</taxon>
        <taxon>Fungi</taxon>
        <taxon>Dikarya</taxon>
        <taxon>Basidiomycota</taxon>
        <taxon>Agaricomycotina</taxon>
        <taxon>Agaricomycetes</taxon>
        <taxon>Polyporales</taxon>
        <taxon>Phanerochaetaceae</taxon>
        <taxon>Phlebiopsis</taxon>
    </lineage>
</organism>
<evidence type="ECO:0000256" key="1">
    <source>
        <dbReference type="ARBA" id="ARBA00022729"/>
    </source>
</evidence>
<evidence type="ECO:0000256" key="2">
    <source>
        <dbReference type="SAM" id="SignalP"/>
    </source>
</evidence>
<keyword evidence="1 2" id="KW-0732">Signal</keyword>